<feature type="region of interest" description="Disordered" evidence="1">
    <location>
        <begin position="1"/>
        <end position="40"/>
    </location>
</feature>
<evidence type="ECO:0000313" key="2">
    <source>
        <dbReference type="EMBL" id="PIZ09832.1"/>
    </source>
</evidence>
<evidence type="ECO:0000313" key="3">
    <source>
        <dbReference type="Proteomes" id="UP000230105"/>
    </source>
</evidence>
<comment type="caution">
    <text evidence="2">The sequence shown here is derived from an EMBL/GenBank/DDBJ whole genome shotgun (WGS) entry which is preliminary data.</text>
</comment>
<feature type="compositionally biased region" description="Basic and acidic residues" evidence="1">
    <location>
        <begin position="14"/>
        <end position="29"/>
    </location>
</feature>
<feature type="compositionally biased region" description="Polar residues" evidence="1">
    <location>
        <begin position="1"/>
        <end position="13"/>
    </location>
</feature>
<accession>A0A2M7RXB2</accession>
<sequence>MNNNETFKNTAESEQTRAETKDESREFKPIEQTNETTQRLAEDYKKAESLAAETLKQIREMKGKVESMPQTAAEKRLYENVGYDVESLTSDKEAFAKMSNSEMYNNFQKLTLENTKKFVEKEMLSKIRETLPKIFGMEDVAKMSDQEMYAKFKEAIKVLPRDDGGRKASIVKVKAFMDKLGKVSGGDEVRALNLVIKNIDSSLSLFSKNPKGQAIKGYAEIMDENVNKKADGYMAYDGLTKLYKKSGYDSSIFNKNKVYDSFQNDLAESLLNKDQQETFAKMQKEATRNSGNKASTFATGGMSQKIGVEPIFSRKTIYEMTGEKAPEVAATSRVE</sequence>
<dbReference type="EMBL" id="PFMP01000057">
    <property type="protein sequence ID" value="PIZ09832.1"/>
    <property type="molecule type" value="Genomic_DNA"/>
</dbReference>
<reference evidence="3" key="1">
    <citation type="submission" date="2017-09" db="EMBL/GenBank/DDBJ databases">
        <title>Depth-based differentiation of microbial function through sediment-hosted aquifers and enrichment of novel symbionts in the deep terrestrial subsurface.</title>
        <authorList>
            <person name="Probst A.J."/>
            <person name="Ladd B."/>
            <person name="Jarett J.K."/>
            <person name="Geller-Mcgrath D.E."/>
            <person name="Sieber C.M.K."/>
            <person name="Emerson J.B."/>
            <person name="Anantharaman K."/>
            <person name="Thomas B.C."/>
            <person name="Malmstrom R."/>
            <person name="Stieglmeier M."/>
            <person name="Klingl A."/>
            <person name="Woyke T."/>
            <person name="Ryan C.M."/>
            <person name="Banfield J.F."/>
        </authorList>
    </citation>
    <scope>NUCLEOTIDE SEQUENCE [LARGE SCALE GENOMIC DNA]</scope>
</reference>
<organism evidence="2 3">
    <name type="scientific">Candidatus Falkowbacteria bacterium CG_4_10_14_0_8_um_filter_41_36</name>
    <dbReference type="NCBI Taxonomy" id="1974556"/>
    <lineage>
        <taxon>Bacteria</taxon>
        <taxon>Candidatus Falkowiibacteriota</taxon>
    </lineage>
</organism>
<evidence type="ECO:0000256" key="1">
    <source>
        <dbReference type="SAM" id="MobiDB-lite"/>
    </source>
</evidence>
<protein>
    <submittedName>
        <fullName evidence="2">Uncharacterized protein</fullName>
    </submittedName>
</protein>
<gene>
    <name evidence="2" type="ORF">COY54_02240</name>
</gene>
<dbReference type="AlphaFoldDB" id="A0A2M7RXB2"/>
<name>A0A2M7RXB2_9BACT</name>
<dbReference type="Proteomes" id="UP000230105">
    <property type="component" value="Unassembled WGS sequence"/>
</dbReference>
<proteinExistence type="predicted"/>